<feature type="domain" description="SnoaL-like" evidence="9">
    <location>
        <begin position="231"/>
        <end position="325"/>
    </location>
</feature>
<sequence>MSAPARAGSSSGSTGSAGSTDNTDSRPLDLQIEDYRRELTGYCYRMLGSAFEAEDAVQDTMVRAWKGLAKFDGRSSLRSWLYRIATNVCIDALNGRKRRAVPMDLGAPGAPVAESLREPLPDATWLEPMPDARVSTPAGDPADKAIAKETIRLAFIAALQHLPARQRVVLILREVLCWRAAEVAELLDTSVASVNSALQRARATLSEQGVSEAAPGTTPVVDPAQTELLMRYMEAFEAFDMEALTALLHSDVEQNMPPLELWFRGRDDVIAWMASGPGQACRGSRVTPVEINGTVGFAQWKPSGPNGEFEAWGITALRIEDGAVTGLSIFLNTELFAYFGLPLALADRPELWEPKTAGIAGGETVAPTA</sequence>
<keyword evidence="3" id="KW-0805">Transcription regulation</keyword>
<dbReference type="InterPro" id="IPR007627">
    <property type="entry name" value="RNA_pol_sigma70_r2"/>
</dbReference>
<dbReference type="InterPro" id="IPR039425">
    <property type="entry name" value="RNA_pol_sigma-70-like"/>
</dbReference>
<dbReference type="Gene3D" id="3.10.450.50">
    <property type="match status" value="1"/>
</dbReference>
<dbReference type="AlphaFoldDB" id="A0A1Y2MS91"/>
<keyword evidence="5" id="KW-0804">Transcription</keyword>
<dbReference type="SUPFAM" id="SSF54427">
    <property type="entry name" value="NTF2-like"/>
    <property type="match status" value="1"/>
</dbReference>
<evidence type="ECO:0000256" key="4">
    <source>
        <dbReference type="ARBA" id="ARBA00023082"/>
    </source>
</evidence>
<dbReference type="EMBL" id="MIGB01000025">
    <property type="protein sequence ID" value="OSY38083.1"/>
    <property type="molecule type" value="Genomic_DNA"/>
</dbReference>
<dbReference type="InterPro" id="IPR037401">
    <property type="entry name" value="SnoaL-like"/>
</dbReference>
<feature type="domain" description="RNA polymerase sigma factor 70 region 4 type 2" evidence="8">
    <location>
        <begin position="153"/>
        <end position="205"/>
    </location>
</feature>
<protein>
    <submittedName>
        <fullName evidence="10">ECF RNA polymerase sigma factor SigG</fullName>
    </submittedName>
</protein>
<accession>A0A1Y2MS91</accession>
<proteinExistence type="inferred from homology"/>
<dbReference type="NCBIfam" id="TIGR02937">
    <property type="entry name" value="sigma70-ECF"/>
    <property type="match status" value="1"/>
</dbReference>
<evidence type="ECO:0000256" key="2">
    <source>
        <dbReference type="ARBA" id="ARBA00011344"/>
    </source>
</evidence>
<dbReference type="Pfam" id="PF12680">
    <property type="entry name" value="SnoaL_2"/>
    <property type="match status" value="1"/>
</dbReference>
<dbReference type="Pfam" id="PF04542">
    <property type="entry name" value="Sigma70_r2"/>
    <property type="match status" value="1"/>
</dbReference>
<dbReference type="InterPro" id="IPR013249">
    <property type="entry name" value="RNA_pol_sigma70_r4_t2"/>
</dbReference>
<reference evidence="10 11" key="1">
    <citation type="submission" date="2016-09" db="EMBL/GenBank/DDBJ databases">
        <title>Pseudonocardia autotrophica DSM535, a candidate organism with high potential of specific P450 cytochromes.</title>
        <authorList>
            <person name="Grumaz C."/>
            <person name="Vainshtein Y."/>
            <person name="Kirstahler P."/>
            <person name="Sohn K."/>
        </authorList>
    </citation>
    <scope>NUCLEOTIDE SEQUENCE [LARGE SCALE GENOMIC DNA]</scope>
    <source>
        <strain evidence="10 11">DSM 535</strain>
    </source>
</reference>
<keyword evidence="4" id="KW-0731">Sigma factor</keyword>
<dbReference type="InterPro" id="IPR014284">
    <property type="entry name" value="RNA_pol_sigma-70_dom"/>
</dbReference>
<dbReference type="NCBIfam" id="TIGR02960">
    <property type="entry name" value="SigX5"/>
    <property type="match status" value="1"/>
</dbReference>
<dbReference type="PANTHER" id="PTHR43133">
    <property type="entry name" value="RNA POLYMERASE ECF-TYPE SIGMA FACTO"/>
    <property type="match status" value="1"/>
</dbReference>
<evidence type="ECO:0000256" key="3">
    <source>
        <dbReference type="ARBA" id="ARBA00023015"/>
    </source>
</evidence>
<dbReference type="SUPFAM" id="SSF88659">
    <property type="entry name" value="Sigma3 and sigma4 domains of RNA polymerase sigma factors"/>
    <property type="match status" value="1"/>
</dbReference>
<dbReference type="STRING" id="2074.BG845_04256"/>
<dbReference type="RefSeq" id="WP_232021398.1">
    <property type="nucleotide sequence ID" value="NZ_AP018920.1"/>
</dbReference>
<dbReference type="Gene3D" id="1.10.10.10">
    <property type="entry name" value="Winged helix-like DNA-binding domain superfamily/Winged helix DNA-binding domain"/>
    <property type="match status" value="1"/>
</dbReference>
<comment type="caution">
    <text evidence="10">The sequence shown here is derived from an EMBL/GenBank/DDBJ whole genome shotgun (WGS) entry which is preliminary data.</text>
</comment>
<evidence type="ECO:0000256" key="1">
    <source>
        <dbReference type="ARBA" id="ARBA00010641"/>
    </source>
</evidence>
<dbReference type="SUPFAM" id="SSF88946">
    <property type="entry name" value="Sigma2 domain of RNA polymerase sigma factors"/>
    <property type="match status" value="1"/>
</dbReference>
<dbReference type="CDD" id="cd06171">
    <property type="entry name" value="Sigma70_r4"/>
    <property type="match status" value="1"/>
</dbReference>
<organism evidence="10 11">
    <name type="scientific">Pseudonocardia autotrophica</name>
    <name type="common">Amycolata autotrophica</name>
    <name type="synonym">Nocardia autotrophica</name>
    <dbReference type="NCBI Taxonomy" id="2074"/>
    <lineage>
        <taxon>Bacteria</taxon>
        <taxon>Bacillati</taxon>
        <taxon>Actinomycetota</taxon>
        <taxon>Actinomycetes</taxon>
        <taxon>Pseudonocardiales</taxon>
        <taxon>Pseudonocardiaceae</taxon>
        <taxon>Pseudonocardia</taxon>
    </lineage>
</organism>
<feature type="compositionally biased region" description="Low complexity" evidence="6">
    <location>
        <begin position="1"/>
        <end position="19"/>
    </location>
</feature>
<gene>
    <name evidence="10" type="primary">sigG</name>
    <name evidence="10" type="ORF">BG845_04256</name>
</gene>
<dbReference type="Proteomes" id="UP000194360">
    <property type="component" value="Unassembled WGS sequence"/>
</dbReference>
<dbReference type="GO" id="GO:0016987">
    <property type="term" value="F:sigma factor activity"/>
    <property type="evidence" value="ECO:0007669"/>
    <property type="project" value="UniProtKB-KW"/>
</dbReference>
<evidence type="ECO:0000259" key="8">
    <source>
        <dbReference type="Pfam" id="PF08281"/>
    </source>
</evidence>
<comment type="similarity">
    <text evidence="1">Belongs to the sigma-70 factor family. ECF subfamily.</text>
</comment>
<dbReference type="InterPro" id="IPR013324">
    <property type="entry name" value="RNA_pol_sigma_r3/r4-like"/>
</dbReference>
<dbReference type="GO" id="GO:0003677">
    <property type="term" value="F:DNA binding"/>
    <property type="evidence" value="ECO:0007669"/>
    <property type="project" value="InterPro"/>
</dbReference>
<evidence type="ECO:0000313" key="10">
    <source>
        <dbReference type="EMBL" id="OSY38083.1"/>
    </source>
</evidence>
<dbReference type="InterPro" id="IPR013325">
    <property type="entry name" value="RNA_pol_sigma_r2"/>
</dbReference>
<dbReference type="NCBIfam" id="NF006089">
    <property type="entry name" value="PRK08241.1"/>
    <property type="match status" value="1"/>
</dbReference>
<evidence type="ECO:0000259" key="7">
    <source>
        <dbReference type="Pfam" id="PF04542"/>
    </source>
</evidence>
<dbReference type="InterPro" id="IPR036388">
    <property type="entry name" value="WH-like_DNA-bd_sf"/>
</dbReference>
<dbReference type="Gene3D" id="1.10.1740.10">
    <property type="match status" value="1"/>
</dbReference>
<dbReference type="GO" id="GO:0006352">
    <property type="term" value="P:DNA-templated transcription initiation"/>
    <property type="evidence" value="ECO:0007669"/>
    <property type="project" value="InterPro"/>
</dbReference>
<dbReference type="Pfam" id="PF08281">
    <property type="entry name" value="Sigma70_r4_2"/>
    <property type="match status" value="1"/>
</dbReference>
<dbReference type="InterPro" id="IPR014305">
    <property type="entry name" value="RNA_pol_sigma-G_actinobac"/>
</dbReference>
<keyword evidence="11" id="KW-1185">Reference proteome</keyword>
<name>A0A1Y2MS91_PSEAH</name>
<feature type="region of interest" description="Disordered" evidence="6">
    <location>
        <begin position="1"/>
        <end position="29"/>
    </location>
</feature>
<dbReference type="InterPro" id="IPR032710">
    <property type="entry name" value="NTF2-like_dom_sf"/>
</dbReference>
<evidence type="ECO:0000256" key="5">
    <source>
        <dbReference type="ARBA" id="ARBA00023163"/>
    </source>
</evidence>
<dbReference type="PANTHER" id="PTHR43133:SF65">
    <property type="entry name" value="ECF RNA POLYMERASE SIGMA FACTOR SIGG"/>
    <property type="match status" value="1"/>
</dbReference>
<comment type="subunit">
    <text evidence="2">Interacts transiently with the RNA polymerase catalytic core formed by RpoA, RpoB, RpoC and RpoZ (2 alpha, 1 beta, 1 beta' and 1 omega subunit) to form the RNA polymerase holoenzyme that can initiate transcription.</text>
</comment>
<evidence type="ECO:0000313" key="11">
    <source>
        <dbReference type="Proteomes" id="UP000194360"/>
    </source>
</evidence>
<evidence type="ECO:0000256" key="6">
    <source>
        <dbReference type="SAM" id="MobiDB-lite"/>
    </source>
</evidence>
<feature type="domain" description="RNA polymerase sigma-70 region 2" evidence="7">
    <location>
        <begin position="32"/>
        <end position="99"/>
    </location>
</feature>
<evidence type="ECO:0000259" key="9">
    <source>
        <dbReference type="Pfam" id="PF12680"/>
    </source>
</evidence>